<dbReference type="SMART" id="SM00829">
    <property type="entry name" value="PKS_ER"/>
    <property type="match status" value="1"/>
</dbReference>
<dbReference type="InterPro" id="IPR036291">
    <property type="entry name" value="NAD(P)-bd_dom_sf"/>
</dbReference>
<dbReference type="EMBL" id="CAADRP010001702">
    <property type="protein sequence ID" value="VFU48572.1"/>
    <property type="molecule type" value="Genomic_DNA"/>
</dbReference>
<dbReference type="InterPro" id="IPR013149">
    <property type="entry name" value="ADH-like_C"/>
</dbReference>
<evidence type="ECO:0000256" key="4">
    <source>
        <dbReference type="ARBA" id="ARBA00022833"/>
    </source>
</evidence>
<protein>
    <recommendedName>
        <fullName evidence="7">Enoyl reductase (ER) domain-containing protein</fullName>
    </recommendedName>
</protein>
<dbReference type="GO" id="GO:0016491">
    <property type="term" value="F:oxidoreductase activity"/>
    <property type="evidence" value="ECO:0007669"/>
    <property type="project" value="UniProtKB-KW"/>
</dbReference>
<feature type="domain" description="Enoyl reductase (ER)" evidence="7">
    <location>
        <begin position="11"/>
        <end position="331"/>
    </location>
</feature>
<dbReference type="Pfam" id="PF22936">
    <property type="entry name" value="Pol_BBD"/>
    <property type="match status" value="1"/>
</dbReference>
<dbReference type="PROSITE" id="PS00059">
    <property type="entry name" value="ADH_ZINC"/>
    <property type="match status" value="1"/>
</dbReference>
<evidence type="ECO:0000256" key="1">
    <source>
        <dbReference type="ARBA" id="ARBA00001947"/>
    </source>
</evidence>
<dbReference type="InterPro" id="IPR054722">
    <property type="entry name" value="PolX-like_BBD"/>
</dbReference>
<evidence type="ECO:0000259" key="7">
    <source>
        <dbReference type="SMART" id="SM00829"/>
    </source>
</evidence>
<dbReference type="FunFam" id="3.90.180.10:FF:000051">
    <property type="entry name" value="Alcohol dehydrogenase (Zinc)"/>
    <property type="match status" value="1"/>
</dbReference>
<comment type="cofactor">
    <cofactor evidence="1 6">
        <name>Zn(2+)</name>
        <dbReference type="ChEBI" id="CHEBI:29105"/>
    </cofactor>
</comment>
<dbReference type="SUPFAM" id="SSF50129">
    <property type="entry name" value="GroES-like"/>
    <property type="match status" value="1"/>
</dbReference>
<dbReference type="PANTHER" id="PTHR43350">
    <property type="entry name" value="NAD-DEPENDENT ALCOHOL DEHYDROGENASE"/>
    <property type="match status" value="1"/>
</dbReference>
<dbReference type="PANTHER" id="PTHR43350:SF2">
    <property type="entry name" value="GROES-LIKE ZINC-BINDING ALCOHOL DEHYDROGENASE FAMILY PROTEIN"/>
    <property type="match status" value="1"/>
</dbReference>
<dbReference type="InterPro" id="IPR020843">
    <property type="entry name" value="ER"/>
</dbReference>
<keyword evidence="5" id="KW-0560">Oxidoreductase</keyword>
<evidence type="ECO:0000256" key="3">
    <source>
        <dbReference type="ARBA" id="ARBA00022723"/>
    </source>
</evidence>
<dbReference type="AlphaFoldDB" id="A0A6N2M3C6"/>
<keyword evidence="3 6" id="KW-0479">Metal-binding</keyword>
<dbReference type="Pfam" id="PF00107">
    <property type="entry name" value="ADH_zinc_N"/>
    <property type="match status" value="1"/>
</dbReference>
<organism evidence="8">
    <name type="scientific">Salix viminalis</name>
    <name type="common">Common osier</name>
    <name type="synonym">Basket willow</name>
    <dbReference type="NCBI Taxonomy" id="40686"/>
    <lineage>
        <taxon>Eukaryota</taxon>
        <taxon>Viridiplantae</taxon>
        <taxon>Streptophyta</taxon>
        <taxon>Embryophyta</taxon>
        <taxon>Tracheophyta</taxon>
        <taxon>Spermatophyta</taxon>
        <taxon>Magnoliopsida</taxon>
        <taxon>eudicotyledons</taxon>
        <taxon>Gunneridae</taxon>
        <taxon>Pentapetalae</taxon>
        <taxon>rosids</taxon>
        <taxon>fabids</taxon>
        <taxon>Malpighiales</taxon>
        <taxon>Salicaceae</taxon>
        <taxon>Saliceae</taxon>
        <taxon>Salix</taxon>
    </lineage>
</organism>
<accession>A0A6N2M3C6</accession>
<reference evidence="8" key="1">
    <citation type="submission" date="2019-03" db="EMBL/GenBank/DDBJ databases">
        <authorList>
            <person name="Mank J."/>
            <person name="Almeida P."/>
        </authorList>
    </citation>
    <scope>NUCLEOTIDE SEQUENCE</scope>
    <source>
        <strain evidence="8">78183</strain>
    </source>
</reference>
<proteinExistence type="inferred from homology"/>
<evidence type="ECO:0000256" key="2">
    <source>
        <dbReference type="ARBA" id="ARBA00008072"/>
    </source>
</evidence>
<name>A0A6N2M3C6_SALVM</name>
<evidence type="ECO:0000256" key="5">
    <source>
        <dbReference type="ARBA" id="ARBA00023002"/>
    </source>
</evidence>
<dbReference type="GO" id="GO:0008270">
    <property type="term" value="F:zinc ion binding"/>
    <property type="evidence" value="ECO:0007669"/>
    <property type="project" value="InterPro"/>
</dbReference>
<dbReference type="InterPro" id="IPR013154">
    <property type="entry name" value="ADH-like_N"/>
</dbReference>
<sequence>MGCQYENVARRPNKPVTIEEFQMPRPKAGEVLIKTKACGVCHSDLHVIKGEIPFPSPCAIGHEITGEVVEHGKLSDRKTIERFPLGSRVVGAFIMPCGNCFYCSKGHDDLCEDFFAYNRSKGTLYDGETRLFLRNSGKPISMYSMGGLAEYCVVPAHGLTILPNSLLYSVFTAYGAMAHAAQVRPGDSVAVIGVGGVGSSCLQIARAFGASDIIAVDFQDEKRERAKTFGATATINSKIEDPTERIKKLPTHDESATTKAFWLYLEITGGRGVDIAVYGGRARQDLPKLVKLAESGIFNLADAVTRKYGFEEAGKAFQDLNQGKTVSRAVVEMILHVRTFLTLTSHYQRENKAKRWLAKPALVVKLAARRLPVKPLSANTWTACSHCYCHMDCMQSIVTARKILAYNKIWIQQAGLGSELAQPAINPANITASINSIPMLNGSNFKSWKDKLLIVLGVMDLDLALRTDSPPPLKDESSSDEKRDMERWEKSNRMMIMKRAIPEAFRGTMSDQINTAKEFLANIEKRFVKNKKAEIGTLLTSSHFKGKGNVREYIMEMSHLASMLKALQLELSEDLLVHLEEKRLKQDRTESAHLATAFKDKGRKRKNAKEAAGHKKKQCTNYHAWRAKKGMLLALGCLSCRKPNDVERYIYVGDGKTVEVAAIGKFRLLLKTRLYLDLNETFIVPSFRQNLISISALDKSGYSCSFGNGKFSLFYDSKLSGSGSLSGYDNLYLIDTIASFNESLQLSTRGTKRKLTTKNSGILWHKRLGHISKKRIERLVSDEIDL</sequence>
<evidence type="ECO:0000313" key="8">
    <source>
        <dbReference type="EMBL" id="VFU48572.1"/>
    </source>
</evidence>
<dbReference type="Pfam" id="PF08240">
    <property type="entry name" value="ADH_N"/>
    <property type="match status" value="1"/>
</dbReference>
<dbReference type="InterPro" id="IPR011032">
    <property type="entry name" value="GroES-like_sf"/>
</dbReference>
<dbReference type="Gene3D" id="3.40.50.720">
    <property type="entry name" value="NAD(P)-binding Rossmann-like Domain"/>
    <property type="match status" value="2"/>
</dbReference>
<gene>
    <name evidence="8" type="ORF">SVIM_LOCUS319115</name>
</gene>
<dbReference type="Gene3D" id="3.90.180.10">
    <property type="entry name" value="Medium-chain alcohol dehydrogenases, catalytic domain"/>
    <property type="match status" value="2"/>
</dbReference>
<evidence type="ECO:0000256" key="6">
    <source>
        <dbReference type="RuleBase" id="RU361277"/>
    </source>
</evidence>
<dbReference type="InterPro" id="IPR002328">
    <property type="entry name" value="ADH_Zn_CS"/>
</dbReference>
<dbReference type="SUPFAM" id="SSF51735">
    <property type="entry name" value="NAD(P)-binding Rossmann-fold domains"/>
    <property type="match status" value="1"/>
</dbReference>
<comment type="similarity">
    <text evidence="2 6">Belongs to the zinc-containing alcohol dehydrogenase family.</text>
</comment>
<keyword evidence="4 6" id="KW-0862">Zinc</keyword>